<organism evidence="2 3">
    <name type="scientific">Marinactinospora thermotolerans DSM 45154</name>
    <dbReference type="NCBI Taxonomy" id="1122192"/>
    <lineage>
        <taxon>Bacteria</taxon>
        <taxon>Bacillati</taxon>
        <taxon>Actinomycetota</taxon>
        <taxon>Actinomycetes</taxon>
        <taxon>Streptosporangiales</taxon>
        <taxon>Nocardiopsidaceae</taxon>
        <taxon>Marinactinospora</taxon>
    </lineage>
</organism>
<sequence>MARWTIDQSTTRTLDGIVALRVRIVGGLVNVLPTDDPVTFEVSDIVGGPVLVSQEAGILTITYEDLTREGLLDRLRPPQLTGYRDVGRRSATISLRVPTDCPIDVTTVTAPIVAAGVRAKTRLRSASGDVTLDGLGGEIDVNTVSGGLEARGLSGSLGFNSVSGRLAVAGDRLSAFSAKSGSGQLFADVDLTPSARVRLASVSGDIALRVPAETSANVDLRTATGALDSAFGLERRDQRGRSRLSGTIGSGIEPADVTTTTVSGSVSLLRRAPDAPAALLRGDA</sequence>
<reference evidence="2 3" key="1">
    <citation type="submission" date="2017-02" db="EMBL/GenBank/DDBJ databases">
        <authorList>
            <person name="Peterson S.W."/>
        </authorList>
    </citation>
    <scope>NUCLEOTIDE SEQUENCE [LARGE SCALE GENOMIC DNA]</scope>
    <source>
        <strain evidence="2 3">DSM 45154</strain>
    </source>
</reference>
<dbReference type="AlphaFoldDB" id="A0A1T4SDI9"/>
<dbReference type="OrthoDB" id="3367592at2"/>
<dbReference type="Pfam" id="PF13349">
    <property type="entry name" value="DUF4097"/>
    <property type="match status" value="1"/>
</dbReference>
<gene>
    <name evidence="2" type="ORF">SAMN02745673_03408</name>
</gene>
<evidence type="ECO:0000259" key="1">
    <source>
        <dbReference type="Pfam" id="PF13349"/>
    </source>
</evidence>
<accession>A0A1T4SDI9</accession>
<proteinExistence type="predicted"/>
<name>A0A1T4SDI9_9ACTN</name>
<evidence type="ECO:0000313" key="3">
    <source>
        <dbReference type="Proteomes" id="UP000190637"/>
    </source>
</evidence>
<evidence type="ECO:0000313" key="2">
    <source>
        <dbReference type="EMBL" id="SKA26292.1"/>
    </source>
</evidence>
<dbReference type="Proteomes" id="UP000190637">
    <property type="component" value="Unassembled WGS sequence"/>
</dbReference>
<dbReference type="InterPro" id="IPR025164">
    <property type="entry name" value="Toastrack_DUF4097"/>
</dbReference>
<dbReference type="RefSeq" id="WP_078762677.1">
    <property type="nucleotide sequence ID" value="NZ_FUWS01000009.1"/>
</dbReference>
<keyword evidence="3" id="KW-1185">Reference proteome</keyword>
<dbReference type="EMBL" id="FUWS01000009">
    <property type="protein sequence ID" value="SKA26292.1"/>
    <property type="molecule type" value="Genomic_DNA"/>
</dbReference>
<dbReference type="STRING" id="1122192.SAMN02745673_03408"/>
<protein>
    <submittedName>
        <fullName evidence="2">DUF4097 and DUF4098 domain-containing protein YvlB</fullName>
    </submittedName>
</protein>
<feature type="domain" description="DUF4097" evidence="1">
    <location>
        <begin position="92"/>
        <end position="267"/>
    </location>
</feature>